<sequence length="69" mass="7972">MLEKQFAEFLTTQMHAKVDLLSREVEHPAVRELKTYVDQLENVFKAILSEQQNVSKPRARRKTTESGAV</sequence>
<proteinExistence type="predicted"/>
<accession>A0ABY6Z5V0</accession>
<name>A0ABY6Z5V0_9BACL</name>
<organism evidence="1 2">
    <name type="scientific">Alicyclobacillus dauci</name>
    <dbReference type="NCBI Taxonomy" id="1475485"/>
    <lineage>
        <taxon>Bacteria</taxon>
        <taxon>Bacillati</taxon>
        <taxon>Bacillota</taxon>
        <taxon>Bacilli</taxon>
        <taxon>Bacillales</taxon>
        <taxon>Alicyclobacillaceae</taxon>
        <taxon>Alicyclobacillus</taxon>
    </lineage>
</organism>
<keyword evidence="2" id="KW-1185">Reference proteome</keyword>
<dbReference type="RefSeq" id="WP_268045828.1">
    <property type="nucleotide sequence ID" value="NZ_CP104064.1"/>
</dbReference>
<evidence type="ECO:0000313" key="1">
    <source>
        <dbReference type="EMBL" id="WAH38262.1"/>
    </source>
</evidence>
<protein>
    <submittedName>
        <fullName evidence="1">Uncharacterized protein</fullName>
    </submittedName>
</protein>
<reference evidence="1" key="1">
    <citation type="submission" date="2022-08" db="EMBL/GenBank/DDBJ databases">
        <title>Alicyclobacillus dauci DSM2870, complete genome.</title>
        <authorList>
            <person name="Wang Q."/>
            <person name="Cai R."/>
            <person name="Wang Z."/>
        </authorList>
    </citation>
    <scope>NUCLEOTIDE SEQUENCE</scope>
    <source>
        <strain evidence="1">DSM 28700</strain>
    </source>
</reference>
<gene>
    <name evidence="1" type="ORF">NZD86_07205</name>
</gene>
<dbReference type="EMBL" id="CP104064">
    <property type="protein sequence ID" value="WAH38262.1"/>
    <property type="molecule type" value="Genomic_DNA"/>
</dbReference>
<dbReference type="Proteomes" id="UP001164803">
    <property type="component" value="Chromosome"/>
</dbReference>
<evidence type="ECO:0000313" key="2">
    <source>
        <dbReference type="Proteomes" id="UP001164803"/>
    </source>
</evidence>